<protein>
    <submittedName>
        <fullName evidence="3">Long-chain-fatty-acid--CoA ligase</fullName>
        <ecNumber evidence="3">6.2.1.3</ecNumber>
    </submittedName>
</protein>
<dbReference type="Gene3D" id="3.30.300.30">
    <property type="match status" value="1"/>
</dbReference>
<accession>A0ABT7H6P3</accession>
<dbReference type="Proteomes" id="UP001223390">
    <property type="component" value="Unassembled WGS sequence"/>
</dbReference>
<dbReference type="RefSeq" id="WP_285346641.1">
    <property type="nucleotide sequence ID" value="NZ_JASITI010000099.1"/>
</dbReference>
<gene>
    <name evidence="3" type="ORF">QEZ40_007621</name>
</gene>
<feature type="domain" description="AMP-binding enzyme C-terminal" evidence="2">
    <location>
        <begin position="435"/>
        <end position="510"/>
    </location>
</feature>
<evidence type="ECO:0000259" key="2">
    <source>
        <dbReference type="Pfam" id="PF13193"/>
    </source>
</evidence>
<keyword evidence="4" id="KW-1185">Reference proteome</keyword>
<reference evidence="3 4" key="1">
    <citation type="submission" date="2023-05" db="EMBL/GenBank/DDBJ databases">
        <title>Sequencing and Assembly of Streptomyces sp. NP73.</title>
        <authorList>
            <person name="Konwar A.N."/>
            <person name="Saikia K."/>
            <person name="Thakur D."/>
        </authorList>
    </citation>
    <scope>NUCLEOTIDE SEQUENCE [LARGE SCALE GENOMIC DNA]</scope>
    <source>
        <strain evidence="3 4">NP73</strain>
    </source>
</reference>
<evidence type="ECO:0000313" key="3">
    <source>
        <dbReference type="EMBL" id="MDK9501246.1"/>
    </source>
</evidence>
<dbReference type="PANTHER" id="PTHR43767">
    <property type="entry name" value="LONG-CHAIN-FATTY-ACID--COA LIGASE"/>
    <property type="match status" value="1"/>
</dbReference>
<dbReference type="InterPro" id="IPR050237">
    <property type="entry name" value="ATP-dep_AMP-bd_enzyme"/>
</dbReference>
<dbReference type="EMBL" id="JASITI010000099">
    <property type="protein sequence ID" value="MDK9501246.1"/>
    <property type="molecule type" value="Genomic_DNA"/>
</dbReference>
<dbReference type="PANTHER" id="PTHR43767:SF1">
    <property type="entry name" value="NONRIBOSOMAL PEPTIDE SYNTHASE PES1 (EUROFUNG)-RELATED"/>
    <property type="match status" value="1"/>
</dbReference>
<dbReference type="InterPro" id="IPR025110">
    <property type="entry name" value="AMP-bd_C"/>
</dbReference>
<dbReference type="EC" id="6.2.1.3" evidence="3"/>
<keyword evidence="3" id="KW-0436">Ligase</keyword>
<evidence type="ECO:0000313" key="4">
    <source>
        <dbReference type="Proteomes" id="UP001223390"/>
    </source>
</evidence>
<dbReference type="InterPro" id="IPR045851">
    <property type="entry name" value="AMP-bd_C_sf"/>
</dbReference>
<dbReference type="InterPro" id="IPR000873">
    <property type="entry name" value="AMP-dep_synth/lig_dom"/>
</dbReference>
<dbReference type="InterPro" id="IPR042099">
    <property type="entry name" value="ANL_N_sf"/>
</dbReference>
<dbReference type="GO" id="GO:0004467">
    <property type="term" value="F:long-chain fatty acid-CoA ligase activity"/>
    <property type="evidence" value="ECO:0007669"/>
    <property type="project" value="UniProtKB-EC"/>
</dbReference>
<dbReference type="SUPFAM" id="SSF56801">
    <property type="entry name" value="Acetyl-CoA synthetase-like"/>
    <property type="match status" value="1"/>
</dbReference>
<comment type="caution">
    <text evidence="3">The sequence shown here is derived from an EMBL/GenBank/DDBJ whole genome shotgun (WGS) entry which is preliminary data.</text>
</comment>
<feature type="domain" description="AMP-dependent synthetase/ligase" evidence="1">
    <location>
        <begin position="17"/>
        <end position="382"/>
    </location>
</feature>
<dbReference type="Gene3D" id="3.40.50.12780">
    <property type="entry name" value="N-terminal domain of ligase-like"/>
    <property type="match status" value="1"/>
</dbReference>
<dbReference type="Pfam" id="PF00501">
    <property type="entry name" value="AMP-binding"/>
    <property type="match status" value="1"/>
</dbReference>
<proteinExistence type="predicted"/>
<name>A0ABT7H6P3_9ACTN</name>
<dbReference type="Pfam" id="PF13193">
    <property type="entry name" value="AMP-binding_C"/>
    <property type="match status" value="1"/>
</dbReference>
<sequence>MDDRTEDRTLAARAALHARTRPDRPAVICEDRALTFAELHRESNRTAHALLAAGLAAGARVGYLGRESERYYDLALGCAKAGVVLVPVNSRLTAGEVEHVLRDSRAELLFVEREFRPVVDRLRAVLPGLRQVVESDSDGHVAGGFLDWKAGLPDTDPPADRGAGFDDAVAQLYTSGTTGLPKGVVLAQRTFFTFIADTRAAGVDWIDWRPEDRGLSCFPGLHTAGFGWFMHAFNAGATTVVMRQFIADEATRLIERHAVTTLWAAPAMLRMVLAERGTTRETFRSLRKVVYSGSPIDRELLLTCIDVLGCELAQGYSSAEAGSFLTVLAPEDHTADSRVLGSAGRAVPGVGLRILDGEGRELPAGEVGRVVVRSPARFLEYWRLPEVTAEALSGESGEWLSMGDMGHVDADGYLFLADRVNDTVIVAGQNIYPTEVENALRAHPAVAEVSVYGVPHPDWGEAVRAAVVLREGAGATPREFLRFLNGRIAGFKIPTGYDIVTELPRNPTGKVLRRVLRERFTGGRSAAPAAAPAG</sequence>
<organism evidence="3 4">
    <name type="scientific">Streptomyces katrae</name>
    <dbReference type="NCBI Taxonomy" id="68223"/>
    <lineage>
        <taxon>Bacteria</taxon>
        <taxon>Bacillati</taxon>
        <taxon>Actinomycetota</taxon>
        <taxon>Actinomycetes</taxon>
        <taxon>Kitasatosporales</taxon>
        <taxon>Streptomycetaceae</taxon>
        <taxon>Streptomyces</taxon>
    </lineage>
</organism>
<evidence type="ECO:0000259" key="1">
    <source>
        <dbReference type="Pfam" id="PF00501"/>
    </source>
</evidence>
<dbReference type="NCBIfam" id="NF004837">
    <property type="entry name" value="PRK06187.1"/>
    <property type="match status" value="1"/>
</dbReference>